<protein>
    <submittedName>
        <fullName evidence="19">Ferric hydroxamate uptake</fullName>
    </submittedName>
</protein>
<dbReference type="PANTHER" id="PTHR32552">
    <property type="entry name" value="FERRICHROME IRON RECEPTOR-RELATED"/>
    <property type="match status" value="1"/>
</dbReference>
<evidence type="ECO:0000256" key="10">
    <source>
        <dbReference type="ARBA" id="ARBA00023077"/>
    </source>
</evidence>
<evidence type="ECO:0000256" key="11">
    <source>
        <dbReference type="ARBA" id="ARBA00023136"/>
    </source>
</evidence>
<sequence precursor="true">MLGEFNEGFSDRKRYAMTTAPRLALLSATTSFLALTGPVLAQEATTILEPVTVETQAGLQAESGNAVFVRDTSAAMKTETPVIETPQSVTTVTREQMDEQSPQTVSQALRYTAGVLSDRDANTRYNSIFMRGFGAFGTATSYVSYLDGLKLPRGQAFAQVAIDPYLLDRIDVLKGPSGVLYGQMSPGGLVDQVSRVPSAEPYNEVFLQGGSFGRVQGGITSRGSLTEDDSLLYSFTGIGRSSGTRYDDVDEEVYGFAPSLTWQPDEDTALTISGYYQNTPEGGYFNSIYPTFLAPEEYQPYLGRDVNIGDPNYDYFNREQYGIGYDFEHYFNDSVKFESALRYSDVDIDFRSLQMAAPLDANGDIPRQALRSIEQVGGISTDNRLTFEFDTGAVEHTMLAGFDYQHSDSDWQYQYGAAPALNVVNPVYGQPIAPLMTIIDSKQTLQQTGIYLQDQMSFGGLHAVLGIRQDWTEQESTNRLAGTTSSQSDEATTYKAGLLYAFDNGISPYVSYSTSFEPVIGVDAAGQPFVPSEAEQYEIGIKYEPVGWDALFTVSAFDITQQNALVPDALGFSRQAGEIRSRGLEFEARGNLTEEFELIAALTLLDTEYEKTFIAANEGNRPQAVPDYYGSVWGNYTFMSGALEGFSAGAGLRFVGASYADDANTVKVDGYTLVDVALRYDFGARSEKLKGLEATFNITNLFDEDYYASCSTGFYCQYGDGRQFLAGLNYKW</sequence>
<evidence type="ECO:0000256" key="8">
    <source>
        <dbReference type="ARBA" id="ARBA00023004"/>
    </source>
</evidence>
<evidence type="ECO:0000256" key="14">
    <source>
        <dbReference type="PROSITE-ProRule" id="PRU01360"/>
    </source>
</evidence>
<evidence type="ECO:0000256" key="1">
    <source>
        <dbReference type="ARBA" id="ARBA00004571"/>
    </source>
</evidence>
<evidence type="ECO:0000256" key="15">
    <source>
        <dbReference type="RuleBase" id="RU003357"/>
    </source>
</evidence>
<dbReference type="InterPro" id="IPR039426">
    <property type="entry name" value="TonB-dep_rcpt-like"/>
</dbReference>
<dbReference type="SUPFAM" id="SSF56935">
    <property type="entry name" value="Porins"/>
    <property type="match status" value="1"/>
</dbReference>
<accession>A0A1U9Z3L9</accession>
<dbReference type="InterPro" id="IPR000531">
    <property type="entry name" value="Beta-barrel_TonB"/>
</dbReference>
<keyword evidence="8" id="KW-0408">Iron</keyword>
<evidence type="ECO:0000259" key="17">
    <source>
        <dbReference type="Pfam" id="PF00593"/>
    </source>
</evidence>
<dbReference type="Pfam" id="PF00593">
    <property type="entry name" value="TonB_dep_Rec_b-barrel"/>
    <property type="match status" value="1"/>
</dbReference>
<evidence type="ECO:0000256" key="4">
    <source>
        <dbReference type="ARBA" id="ARBA00022452"/>
    </source>
</evidence>
<dbReference type="InterPro" id="IPR037066">
    <property type="entry name" value="Plug_dom_sf"/>
</dbReference>
<reference evidence="19 20" key="1">
    <citation type="submission" date="2017-03" db="EMBL/GenBank/DDBJ databases">
        <title>Foreign affairs: Plasmid Transfer between Roseobacters and Rhizobia.</title>
        <authorList>
            <person name="Bartling P."/>
            <person name="Bunk B."/>
            <person name="Overmann J."/>
            <person name="Brinkmann H."/>
            <person name="Petersen J."/>
        </authorList>
    </citation>
    <scope>NUCLEOTIDE SEQUENCE [LARGE SCALE GENOMIC DNA]</scope>
    <source>
        <strain evidence="19 20">MACL11</strain>
    </source>
</reference>
<dbReference type="NCBIfam" id="TIGR01783">
    <property type="entry name" value="TonB-siderophor"/>
    <property type="match status" value="1"/>
</dbReference>
<dbReference type="KEGG" id="mmed:Mame_02879"/>
<keyword evidence="9" id="KW-0406">Ion transport</keyword>
<evidence type="ECO:0000256" key="13">
    <source>
        <dbReference type="ARBA" id="ARBA00023237"/>
    </source>
</evidence>
<comment type="subcellular location">
    <subcellularLocation>
        <location evidence="1 14">Cell outer membrane</location>
        <topology evidence="1 14">Multi-pass membrane protein</topology>
    </subcellularLocation>
</comment>
<dbReference type="GO" id="GO:0015891">
    <property type="term" value="P:siderophore transport"/>
    <property type="evidence" value="ECO:0007669"/>
    <property type="project" value="InterPro"/>
</dbReference>
<evidence type="ECO:0000256" key="16">
    <source>
        <dbReference type="SAM" id="SignalP"/>
    </source>
</evidence>
<evidence type="ECO:0000256" key="9">
    <source>
        <dbReference type="ARBA" id="ARBA00023065"/>
    </source>
</evidence>
<dbReference type="InterPro" id="IPR036942">
    <property type="entry name" value="Beta-barrel_TonB_sf"/>
</dbReference>
<dbReference type="eggNOG" id="COG4774">
    <property type="taxonomic scope" value="Bacteria"/>
</dbReference>
<dbReference type="AlphaFoldDB" id="A0A1U9Z3L9"/>
<organism evidence="19 20">
    <name type="scientific">Martelella mediterranea DSM 17316</name>
    <dbReference type="NCBI Taxonomy" id="1122214"/>
    <lineage>
        <taxon>Bacteria</taxon>
        <taxon>Pseudomonadati</taxon>
        <taxon>Pseudomonadota</taxon>
        <taxon>Alphaproteobacteria</taxon>
        <taxon>Hyphomicrobiales</taxon>
        <taxon>Aurantimonadaceae</taxon>
        <taxon>Martelella</taxon>
    </lineage>
</organism>
<keyword evidence="10 15" id="KW-0798">TonB box</keyword>
<dbReference type="InterPro" id="IPR012910">
    <property type="entry name" value="Plug_dom"/>
</dbReference>
<dbReference type="GO" id="GO:0015344">
    <property type="term" value="F:siderophore uptake transmembrane transporter activity"/>
    <property type="evidence" value="ECO:0007669"/>
    <property type="project" value="TreeGrafter"/>
</dbReference>
<evidence type="ECO:0000313" key="19">
    <source>
        <dbReference type="EMBL" id="AQZ52202.1"/>
    </source>
</evidence>
<dbReference type="Gene3D" id="2.40.170.20">
    <property type="entry name" value="TonB-dependent receptor, beta-barrel domain"/>
    <property type="match status" value="1"/>
</dbReference>
<evidence type="ECO:0000256" key="2">
    <source>
        <dbReference type="ARBA" id="ARBA00009810"/>
    </source>
</evidence>
<dbReference type="Pfam" id="PF07715">
    <property type="entry name" value="Plug"/>
    <property type="match status" value="1"/>
</dbReference>
<keyword evidence="5" id="KW-0410">Iron transport</keyword>
<evidence type="ECO:0000256" key="6">
    <source>
        <dbReference type="ARBA" id="ARBA00022692"/>
    </source>
</evidence>
<evidence type="ECO:0000256" key="12">
    <source>
        <dbReference type="ARBA" id="ARBA00023170"/>
    </source>
</evidence>
<dbReference type="CDD" id="cd01347">
    <property type="entry name" value="ligand_gated_channel"/>
    <property type="match status" value="1"/>
</dbReference>
<dbReference type="FunFam" id="2.40.170.20:FF:000005">
    <property type="entry name" value="TonB-dependent siderophore receptor"/>
    <property type="match status" value="1"/>
</dbReference>
<dbReference type="Proteomes" id="UP000191135">
    <property type="component" value="Chromosome"/>
</dbReference>
<keyword evidence="13 14" id="KW-0998">Cell outer membrane</keyword>
<keyword evidence="12" id="KW-0675">Receptor</keyword>
<dbReference type="Gene3D" id="2.170.130.10">
    <property type="entry name" value="TonB-dependent receptor, plug domain"/>
    <property type="match status" value="1"/>
</dbReference>
<keyword evidence="7 16" id="KW-0732">Signal</keyword>
<feature type="domain" description="TonB-dependent receptor-like beta-barrel" evidence="17">
    <location>
        <begin position="261"/>
        <end position="701"/>
    </location>
</feature>
<name>A0A1U9Z3L9_9HYPH</name>
<evidence type="ECO:0000256" key="5">
    <source>
        <dbReference type="ARBA" id="ARBA00022496"/>
    </source>
</evidence>
<dbReference type="GO" id="GO:0009279">
    <property type="term" value="C:cell outer membrane"/>
    <property type="evidence" value="ECO:0007669"/>
    <property type="project" value="UniProtKB-SubCell"/>
</dbReference>
<dbReference type="GO" id="GO:0038023">
    <property type="term" value="F:signaling receptor activity"/>
    <property type="evidence" value="ECO:0007669"/>
    <property type="project" value="InterPro"/>
</dbReference>
<dbReference type="FunFam" id="2.170.130.10:FF:000001">
    <property type="entry name" value="Catecholate siderophore TonB-dependent receptor"/>
    <property type="match status" value="1"/>
</dbReference>
<keyword evidence="6 14" id="KW-0812">Transmembrane</keyword>
<gene>
    <name evidence="19" type="primary">fhuA_1</name>
    <name evidence="19" type="ORF">Mame_02879</name>
</gene>
<feature type="signal peptide" evidence="16">
    <location>
        <begin position="1"/>
        <end position="41"/>
    </location>
</feature>
<feature type="domain" description="TonB-dependent receptor plug" evidence="18">
    <location>
        <begin position="82"/>
        <end position="188"/>
    </location>
</feature>
<evidence type="ECO:0000256" key="3">
    <source>
        <dbReference type="ARBA" id="ARBA00022448"/>
    </source>
</evidence>
<keyword evidence="4 14" id="KW-1134">Transmembrane beta strand</keyword>
<dbReference type="STRING" id="1122214.Mame_02879"/>
<evidence type="ECO:0000259" key="18">
    <source>
        <dbReference type="Pfam" id="PF07715"/>
    </source>
</evidence>
<keyword evidence="3 14" id="KW-0813">Transport</keyword>
<dbReference type="PROSITE" id="PS52016">
    <property type="entry name" value="TONB_DEPENDENT_REC_3"/>
    <property type="match status" value="1"/>
</dbReference>
<keyword evidence="20" id="KW-1185">Reference proteome</keyword>
<comment type="similarity">
    <text evidence="2 14 15">Belongs to the TonB-dependent receptor family.</text>
</comment>
<keyword evidence="11 14" id="KW-0472">Membrane</keyword>
<dbReference type="InterPro" id="IPR010105">
    <property type="entry name" value="TonB_sidphr_rcpt"/>
</dbReference>
<dbReference type="EMBL" id="CP020330">
    <property type="protein sequence ID" value="AQZ52202.1"/>
    <property type="molecule type" value="Genomic_DNA"/>
</dbReference>
<evidence type="ECO:0000256" key="7">
    <source>
        <dbReference type="ARBA" id="ARBA00022729"/>
    </source>
</evidence>
<proteinExistence type="inferred from homology"/>
<evidence type="ECO:0000313" key="20">
    <source>
        <dbReference type="Proteomes" id="UP000191135"/>
    </source>
</evidence>
<dbReference type="PANTHER" id="PTHR32552:SF68">
    <property type="entry name" value="FERRICHROME OUTER MEMBRANE TRANSPORTER_PHAGE RECEPTOR"/>
    <property type="match status" value="1"/>
</dbReference>
<feature type="chain" id="PRO_5012211510" evidence="16">
    <location>
        <begin position="42"/>
        <end position="732"/>
    </location>
</feature>